<dbReference type="InterPro" id="IPR013767">
    <property type="entry name" value="PAS_fold"/>
</dbReference>
<dbReference type="Pfam" id="PF00989">
    <property type="entry name" value="PAS"/>
    <property type="match status" value="1"/>
</dbReference>
<dbReference type="InterPro" id="IPR035965">
    <property type="entry name" value="PAS-like_dom_sf"/>
</dbReference>
<comment type="caution">
    <text evidence="3">The sequence shown here is derived from an EMBL/GenBank/DDBJ whole genome shotgun (WGS) entry which is preliminary data.</text>
</comment>
<reference evidence="4" key="1">
    <citation type="journal article" date="2019" name="Int. J. Syst. Evol. Microbiol.">
        <title>The Global Catalogue of Microorganisms (GCM) 10K type strain sequencing project: providing services to taxonomists for standard genome sequencing and annotation.</title>
        <authorList>
            <consortium name="The Broad Institute Genomics Platform"/>
            <consortium name="The Broad Institute Genome Sequencing Center for Infectious Disease"/>
            <person name="Wu L."/>
            <person name="Ma J."/>
        </authorList>
    </citation>
    <scope>NUCLEOTIDE SEQUENCE [LARGE SCALE GENOMIC DNA]</scope>
    <source>
        <strain evidence="4">JCM 13581</strain>
    </source>
</reference>
<name>A0ABP5AFL5_9ACTN</name>
<evidence type="ECO:0000259" key="2">
    <source>
        <dbReference type="PROSITE" id="PS50112"/>
    </source>
</evidence>
<dbReference type="SMART" id="SM00091">
    <property type="entry name" value="PAS"/>
    <property type="match status" value="2"/>
</dbReference>
<protein>
    <submittedName>
        <fullName evidence="3">PAS domain-containing protein</fullName>
    </submittedName>
</protein>
<dbReference type="InterPro" id="IPR000014">
    <property type="entry name" value="PAS"/>
</dbReference>
<organism evidence="3 4">
    <name type="scientific">Streptomyces sodiiphilus</name>
    <dbReference type="NCBI Taxonomy" id="226217"/>
    <lineage>
        <taxon>Bacteria</taxon>
        <taxon>Bacillati</taxon>
        <taxon>Actinomycetota</taxon>
        <taxon>Actinomycetes</taxon>
        <taxon>Kitasatosporales</taxon>
        <taxon>Streptomycetaceae</taxon>
        <taxon>Streptomyces</taxon>
    </lineage>
</organism>
<proteinExistence type="predicted"/>
<dbReference type="PROSITE" id="PS50112">
    <property type="entry name" value="PAS"/>
    <property type="match status" value="1"/>
</dbReference>
<dbReference type="NCBIfam" id="TIGR00229">
    <property type="entry name" value="sensory_box"/>
    <property type="match status" value="1"/>
</dbReference>
<dbReference type="CDD" id="cd00130">
    <property type="entry name" value="PAS"/>
    <property type="match status" value="2"/>
</dbReference>
<feature type="region of interest" description="Disordered" evidence="1">
    <location>
        <begin position="1"/>
        <end position="29"/>
    </location>
</feature>
<dbReference type="EMBL" id="BAAAMJ010000020">
    <property type="protein sequence ID" value="GAA1912069.1"/>
    <property type="molecule type" value="Genomic_DNA"/>
</dbReference>
<gene>
    <name evidence="3" type="ORF">GCM10009716_22390</name>
</gene>
<dbReference type="SUPFAM" id="SSF55785">
    <property type="entry name" value="PYP-like sensor domain (PAS domain)"/>
    <property type="match status" value="2"/>
</dbReference>
<keyword evidence="4" id="KW-1185">Reference proteome</keyword>
<dbReference type="InterPro" id="IPR013656">
    <property type="entry name" value="PAS_4"/>
</dbReference>
<evidence type="ECO:0000313" key="4">
    <source>
        <dbReference type="Proteomes" id="UP001501303"/>
    </source>
</evidence>
<feature type="domain" description="PAS" evidence="2">
    <location>
        <begin position="83"/>
        <end position="128"/>
    </location>
</feature>
<dbReference type="Gene3D" id="3.30.450.20">
    <property type="entry name" value="PAS domain"/>
    <property type="match status" value="2"/>
</dbReference>
<evidence type="ECO:0000313" key="3">
    <source>
        <dbReference type="EMBL" id="GAA1912069.1"/>
    </source>
</evidence>
<accession>A0ABP5AFL5</accession>
<sequence length="537" mass="57114">MYPKRYDPPPGTRKGISARQQSPEPGDDRVEVHVTGVTMELNGPARATARAESCWGYQVTTHSEAHYTPVTEPGPGPLPGAADERLLAALLDGMDVGLFALDAEGRVTHWNQGAERLLGWRRADAVGRGGLAGWAVREADAADIGARLLRAPRRTGEDRPVRNVHEFGMLRHDGSRVLVRAQATAVAGPDGEPAGVYCAFGEVHAQLDMERNLALSRALVSESCWGVVVVDADLRTVAVNDRAASGLAVAPVDMLGEPLGEFFGTGLEELESMLEDALAGRGPREPVEVWATLLDDGSHEDQLGETRGGLPGGPRRCWLSGFLRLESPLSTEPAPLGVAWVFQDVTRARTEARREARRRFRDSQLSRAARAGAECEDPLEAVSLHLEFALPGFAEHALLDLVRPGAAGGGPRLLRFAGSPGTDGGDGGVRGSGGVPVRYRPGHPALQALDREVPVRATGGVSRSDWAVQHKWPTEAEHALCVVLRSRGRSLGVVTFLRGAGRPGFDRADAAYGEDVALRLAAAVDLSGATGSAPRAR</sequence>
<dbReference type="Proteomes" id="UP001501303">
    <property type="component" value="Unassembled WGS sequence"/>
</dbReference>
<dbReference type="Pfam" id="PF08448">
    <property type="entry name" value="PAS_4"/>
    <property type="match status" value="1"/>
</dbReference>
<evidence type="ECO:0000256" key="1">
    <source>
        <dbReference type="SAM" id="MobiDB-lite"/>
    </source>
</evidence>